<evidence type="ECO:0000313" key="1">
    <source>
        <dbReference type="EMBL" id="MQW33545.1"/>
    </source>
</evidence>
<gene>
    <name evidence="1" type="ORF">GHK53_12235</name>
</gene>
<organism evidence="1 2">
    <name type="scientific">Rhizobium meliloti</name>
    <name type="common">Ensifer meliloti</name>
    <name type="synonym">Sinorhizobium meliloti</name>
    <dbReference type="NCBI Taxonomy" id="382"/>
    <lineage>
        <taxon>Bacteria</taxon>
        <taxon>Pseudomonadati</taxon>
        <taxon>Pseudomonadota</taxon>
        <taxon>Alphaproteobacteria</taxon>
        <taxon>Hyphomicrobiales</taxon>
        <taxon>Rhizobiaceae</taxon>
        <taxon>Sinorhizobium/Ensifer group</taxon>
        <taxon>Sinorhizobium</taxon>
    </lineage>
</organism>
<proteinExistence type="predicted"/>
<evidence type="ECO:0000313" key="2">
    <source>
        <dbReference type="Proteomes" id="UP000429484"/>
    </source>
</evidence>
<dbReference type="Proteomes" id="UP000429484">
    <property type="component" value="Unassembled WGS sequence"/>
</dbReference>
<reference evidence="1 2" key="1">
    <citation type="journal article" date="2013" name="Genome Biol.">
        <title>Comparative genomics of the core and accessory genomes of 48 Sinorhizobium strains comprising five genospecies.</title>
        <authorList>
            <person name="Sugawara M."/>
            <person name="Epstein B."/>
            <person name="Badgley B.D."/>
            <person name="Unno T."/>
            <person name="Xu L."/>
            <person name="Reese J."/>
            <person name="Gyaneshwar P."/>
            <person name="Denny R."/>
            <person name="Mudge J."/>
            <person name="Bharti A.K."/>
            <person name="Farmer A.D."/>
            <person name="May G.D."/>
            <person name="Woodward J.E."/>
            <person name="Medigue C."/>
            <person name="Vallenet D."/>
            <person name="Lajus A."/>
            <person name="Rouy Z."/>
            <person name="Martinez-Vaz B."/>
            <person name="Tiffin P."/>
            <person name="Young N.D."/>
            <person name="Sadowsky M.J."/>
        </authorList>
    </citation>
    <scope>NUCLEOTIDE SEQUENCE [LARGE SCALE GENOMIC DNA]</scope>
    <source>
        <strain evidence="1 2">N6B1</strain>
    </source>
</reference>
<name>A0AAW9TR24_RHIML</name>
<dbReference type="AlphaFoldDB" id="A0AAW9TR24"/>
<sequence>MHHLHRCHSWQPLVKSGGSAYIPIIDRAAHSSSQRARYGLATLLLPVANQIKQRPLDLLPQRALFISPSAHSSDAETHTTARRVLRSVEIRDTRGGLFDSLIPVLVTGIQPDQVLGLKQRFPRRRRGAALISVTSTEMRRGEIADLRYVVSWGMQSAILSAPPERRQTHESLNDIIYLAAAVINSR</sequence>
<protein>
    <submittedName>
        <fullName evidence="1">Uncharacterized protein</fullName>
    </submittedName>
</protein>
<accession>A0AAW9TR24</accession>
<comment type="caution">
    <text evidence="1">The sequence shown here is derived from an EMBL/GenBank/DDBJ whole genome shotgun (WGS) entry which is preliminary data.</text>
</comment>
<dbReference type="EMBL" id="WISR01000124">
    <property type="protein sequence ID" value="MQW33545.1"/>
    <property type="molecule type" value="Genomic_DNA"/>
</dbReference>